<keyword evidence="2" id="KW-1185">Reference proteome</keyword>
<comment type="caution">
    <text evidence="1">The sequence shown here is derived from an EMBL/GenBank/DDBJ whole genome shotgun (WGS) entry which is preliminary data.</text>
</comment>
<proteinExistence type="predicted"/>
<sequence>MASDRVNGSAAPQDAARKLASELSLKEQVALLAGADFWRTVALPERGIPSIKTTDGPNGARGEFFKNGTPAALFPCGASLGATWNSDLIEKVGQHLGDEARARGADVLLAPTVCMHRSPLGGRNFESFSEDPYLSGKLAAAYIRGLQSKGVAATIKHFVANEQETNRNTSNSVVAERPLREIYLKPFEIAIRECSPWALMSSYNLVNGTHADMNYHTLKDILRGEWKYDGTVMSDWFGTNSVAQSIAAGCDLEMPGPTTWRGEKAIKAVEDGELSSEDVEKAAGNVLHLIERTRGFNGPAEQPERSNDNPETRQLIREAGVEGITLLKNEGNILPIKDAKKIAVIGPNAKRAINGGGGSASLNPYYTTTPFDGISKSTEAELVYSQGCDSLKWLPLASEYCQTPSGKPGVSLEYFKGDKFEGEPVVQHKQSTDLFVPDTIPKEVLPEYSFRAKTAILPETTGSHSLAFSSVGPGRVFLNGELLIDIWDWTEAGDGIFGTSETVTKTVQMEAGKPVDLLIECTNEIRPLSKLAAGGPTHLFGGCRLGYQEEIKVDLLQEAIDAAKQADMAVVVVGIDDEWESEGYDRRSMDLPRDGNQDRLITEVLKANPRTVVVNQSGSPVTMPWADDVPAIIQGWYQGQEAGNALADVLFGRQSPSGKLPTTFPRRIEDNPSYHNFPGENLEVLYGEGIFIGYRHYERVKVQPLFPFGHGLTYTTFSYGEPSISNTTLSENDSIKVTVPVTNDGQVAAHEIVQAYVRDVKSTLQRPEKELQAFAKVFLEPGETKTVELWLNKHSVGYYDTSKPAWVAEKGQFDVLIGASSVDIRCSVSFNLEESFTWIF</sequence>
<reference evidence="1" key="1">
    <citation type="submission" date="2022-10" db="EMBL/GenBank/DDBJ databases">
        <title>Culturing micro-colonial fungi from biological soil crusts in the Mojave desert and describing Neophaeococcomyces mojavensis, and introducing the new genera and species Taxawa tesnikishii.</title>
        <authorList>
            <person name="Kurbessoian T."/>
            <person name="Stajich J.E."/>
        </authorList>
    </citation>
    <scope>NUCLEOTIDE SEQUENCE</scope>
    <source>
        <strain evidence="1">JES_115</strain>
    </source>
</reference>
<dbReference type="Proteomes" id="UP001172680">
    <property type="component" value="Unassembled WGS sequence"/>
</dbReference>
<gene>
    <name evidence="1" type="ORF">H2199_001238</name>
</gene>
<protein>
    <submittedName>
        <fullName evidence="1">Uncharacterized protein</fullName>
    </submittedName>
</protein>
<evidence type="ECO:0000313" key="2">
    <source>
        <dbReference type="Proteomes" id="UP001172680"/>
    </source>
</evidence>
<name>A0ACC2ZLA9_9PEZI</name>
<accession>A0ACC2ZLA9</accession>
<evidence type="ECO:0000313" key="1">
    <source>
        <dbReference type="EMBL" id="KAJ9648384.1"/>
    </source>
</evidence>
<dbReference type="EMBL" id="JAPDRP010000003">
    <property type="protein sequence ID" value="KAJ9648384.1"/>
    <property type="molecule type" value="Genomic_DNA"/>
</dbReference>
<organism evidence="1 2">
    <name type="scientific">Coniosporium tulheliwenetii</name>
    <dbReference type="NCBI Taxonomy" id="3383036"/>
    <lineage>
        <taxon>Eukaryota</taxon>
        <taxon>Fungi</taxon>
        <taxon>Dikarya</taxon>
        <taxon>Ascomycota</taxon>
        <taxon>Pezizomycotina</taxon>
        <taxon>Dothideomycetes</taxon>
        <taxon>Dothideomycetes incertae sedis</taxon>
        <taxon>Coniosporium</taxon>
    </lineage>
</organism>